<feature type="signal peptide" evidence="2">
    <location>
        <begin position="1"/>
        <end position="26"/>
    </location>
</feature>
<evidence type="ECO:0008006" key="5">
    <source>
        <dbReference type="Google" id="ProtNLM"/>
    </source>
</evidence>
<keyword evidence="4" id="KW-1185">Reference proteome</keyword>
<dbReference type="EMBL" id="JABWDY010006625">
    <property type="protein sequence ID" value="KAF5203562.1"/>
    <property type="molecule type" value="Genomic_DNA"/>
</dbReference>
<evidence type="ECO:0000256" key="2">
    <source>
        <dbReference type="SAM" id="SignalP"/>
    </source>
</evidence>
<name>A0A7J6X5C6_THATH</name>
<dbReference type="OrthoDB" id="976687at2759"/>
<sequence length="79" mass="8648">MEFKTIVLVVLVLVLIATLLLQQYEAARVLEEEDVWMKTGKLLLLSSFQKGSDPHSGPSGCTNLPDMSGPNCPINHGRP</sequence>
<dbReference type="PANTHER" id="PTHR33592">
    <property type="entry name" value="TRANSMEMBRANE PROTEIN"/>
    <property type="match status" value="1"/>
</dbReference>
<dbReference type="AlphaFoldDB" id="A0A7J6X5C6"/>
<dbReference type="PANTHER" id="PTHR33592:SF5">
    <property type="entry name" value="TRANSMEMBRANE PROTEIN"/>
    <property type="match status" value="1"/>
</dbReference>
<dbReference type="Proteomes" id="UP000554482">
    <property type="component" value="Unassembled WGS sequence"/>
</dbReference>
<evidence type="ECO:0000256" key="1">
    <source>
        <dbReference type="SAM" id="MobiDB-lite"/>
    </source>
</evidence>
<feature type="region of interest" description="Disordered" evidence="1">
    <location>
        <begin position="51"/>
        <end position="79"/>
    </location>
</feature>
<comment type="caution">
    <text evidence="3">The sequence shown here is derived from an EMBL/GenBank/DDBJ whole genome shotgun (WGS) entry which is preliminary data.</text>
</comment>
<organism evidence="3 4">
    <name type="scientific">Thalictrum thalictroides</name>
    <name type="common">Rue-anemone</name>
    <name type="synonym">Anemone thalictroides</name>
    <dbReference type="NCBI Taxonomy" id="46969"/>
    <lineage>
        <taxon>Eukaryota</taxon>
        <taxon>Viridiplantae</taxon>
        <taxon>Streptophyta</taxon>
        <taxon>Embryophyta</taxon>
        <taxon>Tracheophyta</taxon>
        <taxon>Spermatophyta</taxon>
        <taxon>Magnoliopsida</taxon>
        <taxon>Ranunculales</taxon>
        <taxon>Ranunculaceae</taxon>
        <taxon>Thalictroideae</taxon>
        <taxon>Thalictrum</taxon>
    </lineage>
</organism>
<evidence type="ECO:0000313" key="4">
    <source>
        <dbReference type="Proteomes" id="UP000554482"/>
    </source>
</evidence>
<keyword evidence="2" id="KW-0732">Signal</keyword>
<accession>A0A7J6X5C6</accession>
<reference evidence="3 4" key="1">
    <citation type="submission" date="2020-06" db="EMBL/GenBank/DDBJ databases">
        <title>Transcriptomic and genomic resources for Thalictrum thalictroides and T. hernandezii: Facilitating candidate gene discovery in an emerging model plant lineage.</title>
        <authorList>
            <person name="Arias T."/>
            <person name="Riano-Pachon D.M."/>
            <person name="Di Stilio V.S."/>
        </authorList>
    </citation>
    <scope>NUCLEOTIDE SEQUENCE [LARGE SCALE GENOMIC DNA]</scope>
    <source>
        <strain evidence="4">cv. WT478/WT964</strain>
        <tissue evidence="3">Leaves</tissue>
    </source>
</reference>
<protein>
    <recommendedName>
        <fullName evidence="5">Transmembrane protein</fullName>
    </recommendedName>
</protein>
<gene>
    <name evidence="3" type="ORF">FRX31_006855</name>
</gene>
<feature type="chain" id="PRO_5029458163" description="Transmembrane protein" evidence="2">
    <location>
        <begin position="27"/>
        <end position="79"/>
    </location>
</feature>
<evidence type="ECO:0000313" key="3">
    <source>
        <dbReference type="EMBL" id="KAF5203562.1"/>
    </source>
</evidence>
<proteinExistence type="predicted"/>